<protein>
    <submittedName>
        <fullName evidence="1">Uncharacterized protein</fullName>
    </submittedName>
</protein>
<feature type="non-terminal residue" evidence="1">
    <location>
        <position position="1"/>
    </location>
</feature>
<sequence length="65" mass="7210">TSPRCVPPSVPLQFIPPSVPLQRDVLGHDGLEQLDKDGRIDANRRSLQQGEAPITSVTSVWHLRQ</sequence>
<organism evidence="1 2">
    <name type="scientific">Symbiodinium pilosum</name>
    <name type="common">Dinoflagellate</name>
    <dbReference type="NCBI Taxonomy" id="2952"/>
    <lineage>
        <taxon>Eukaryota</taxon>
        <taxon>Sar</taxon>
        <taxon>Alveolata</taxon>
        <taxon>Dinophyceae</taxon>
        <taxon>Suessiales</taxon>
        <taxon>Symbiodiniaceae</taxon>
        <taxon>Symbiodinium</taxon>
    </lineage>
</organism>
<dbReference type="Proteomes" id="UP000649617">
    <property type="component" value="Unassembled WGS sequence"/>
</dbReference>
<dbReference type="EMBL" id="CAJNIZ010045832">
    <property type="protein sequence ID" value="CAE7731148.1"/>
    <property type="molecule type" value="Genomic_DNA"/>
</dbReference>
<comment type="caution">
    <text evidence="1">The sequence shown here is derived from an EMBL/GenBank/DDBJ whole genome shotgun (WGS) entry which is preliminary data.</text>
</comment>
<reference evidence="1" key="1">
    <citation type="submission" date="2021-02" db="EMBL/GenBank/DDBJ databases">
        <authorList>
            <person name="Dougan E. K."/>
            <person name="Rhodes N."/>
            <person name="Thang M."/>
            <person name="Chan C."/>
        </authorList>
    </citation>
    <scope>NUCLEOTIDE SEQUENCE</scope>
</reference>
<evidence type="ECO:0000313" key="2">
    <source>
        <dbReference type="Proteomes" id="UP000649617"/>
    </source>
</evidence>
<accession>A0A812XLI7</accession>
<name>A0A812XLI7_SYMPI</name>
<gene>
    <name evidence="1" type="ORF">SPIL2461_LOCUS20978</name>
</gene>
<feature type="non-terminal residue" evidence="1">
    <location>
        <position position="65"/>
    </location>
</feature>
<evidence type="ECO:0000313" key="1">
    <source>
        <dbReference type="EMBL" id="CAE7731148.1"/>
    </source>
</evidence>
<dbReference type="AlphaFoldDB" id="A0A812XLI7"/>
<keyword evidence="2" id="KW-1185">Reference proteome</keyword>
<proteinExistence type="predicted"/>